<sequence>MTLNKKKQKTVGSSSNDNHNNNNKLVNEFSEKMCATYVKAAFDSLEKNDSLQVDSLTSKISLPFDHHESISLPTFNVVLRALISNVSRFDINKSSGLISAILDYKWLDVKQVDQSAYVVFIDLYSNFLSVLISSFPKYLHDVMSKLVKEFIKVSPQVVSASASLSLSLSPTKSSNPIINHHDVLAKIIKIIPTSVNTLPGILQKNFPHHLSSSQAELTNYVGNLLCITSYCSELQFTIWQLILECCIKLDVELQNELDYLRDEEIDELINGKEDGNDDDADDADLTLVGDVPKDECGNNSDDDEDDDDAAAENDDEDDLLMGEEYILDTVSSPEHIKSLVGKLDSIIASLLNGTEESFSLNELNSGNGVPLYNTLTSLFKTHILPTHFTKLIQFVHFQISQYQPELSDSFLVMLIDVAFNQMEILEKRLKAMQYLSSYIARARSLSKNQVVFVVSYLVTWLDKYVMERECEILDMESNKNSNMQTTRSTGGMERFKLFYAAFQALLYIFCFRYEMLRLDGNSTGSSKQRAGDSEWESDLDKFFQRAILAKFNPLKFCDESVVFIFAKIATKLNVCYCYSIIEHNKREKILQNNGKSVMPSAVGNFKQKQEFLDLEAYFPFDPLVLPSCKKIVAKNYVEWHNGDDEDDEFSGTTSCGGGLGDDEDDDNEISDSNDEDLSSDEEDEDEDI</sequence>
<dbReference type="GO" id="GO:0001042">
    <property type="term" value="F:RNA polymerase I core binding"/>
    <property type="evidence" value="ECO:0007669"/>
    <property type="project" value="TreeGrafter"/>
</dbReference>
<dbReference type="GeneID" id="66117636"/>
<evidence type="ECO:0000313" key="4">
    <source>
        <dbReference type="Proteomes" id="UP000790833"/>
    </source>
</evidence>
<dbReference type="OrthoDB" id="26970at2759"/>
<organism evidence="3 4">
    <name type="scientific">Scheffersomyces spartinae</name>
    <dbReference type="NCBI Taxonomy" id="45513"/>
    <lineage>
        <taxon>Eukaryota</taxon>
        <taxon>Fungi</taxon>
        <taxon>Dikarya</taxon>
        <taxon>Ascomycota</taxon>
        <taxon>Saccharomycotina</taxon>
        <taxon>Pichiomycetes</taxon>
        <taxon>Debaryomycetaceae</taxon>
        <taxon>Scheffersomyces</taxon>
    </lineage>
</organism>
<accession>A0A9P7VB26</accession>
<dbReference type="Proteomes" id="UP000790833">
    <property type="component" value="Unassembled WGS sequence"/>
</dbReference>
<protein>
    <recommendedName>
        <fullName evidence="5">RNA polymerase I-specific transcription initiation factor RRN3</fullName>
    </recommendedName>
</protein>
<gene>
    <name evidence="3" type="ORF">KQ657_004262</name>
</gene>
<proteinExistence type="inferred from homology"/>
<feature type="compositionally biased region" description="Acidic residues" evidence="2">
    <location>
        <begin position="300"/>
        <end position="315"/>
    </location>
</feature>
<dbReference type="InterPro" id="IPR007991">
    <property type="entry name" value="RNA_pol_I_trans_ini_fac_RRN3"/>
</dbReference>
<evidence type="ECO:0000256" key="2">
    <source>
        <dbReference type="SAM" id="MobiDB-lite"/>
    </source>
</evidence>
<comment type="caution">
    <text evidence="3">The sequence shown here is derived from an EMBL/GenBank/DDBJ whole genome shotgun (WGS) entry which is preliminary data.</text>
</comment>
<dbReference type="AlphaFoldDB" id="A0A9P7VB26"/>
<feature type="compositionally biased region" description="Low complexity" evidence="2">
    <location>
        <begin position="13"/>
        <end position="23"/>
    </location>
</feature>
<keyword evidence="4" id="KW-1185">Reference proteome</keyword>
<evidence type="ECO:0000313" key="3">
    <source>
        <dbReference type="EMBL" id="KAG7194587.1"/>
    </source>
</evidence>
<dbReference type="RefSeq" id="XP_043050134.1">
    <property type="nucleotide sequence ID" value="XM_043194937.1"/>
</dbReference>
<feature type="region of interest" description="Disordered" evidence="2">
    <location>
        <begin position="270"/>
        <end position="315"/>
    </location>
</feature>
<dbReference type="GO" id="GO:0001181">
    <property type="term" value="F:RNA polymerase I general transcription initiation factor activity"/>
    <property type="evidence" value="ECO:0007669"/>
    <property type="project" value="InterPro"/>
</dbReference>
<comment type="similarity">
    <text evidence="1">Belongs to the RRN3 family.</text>
</comment>
<feature type="region of interest" description="Disordered" evidence="2">
    <location>
        <begin position="643"/>
        <end position="688"/>
    </location>
</feature>
<feature type="region of interest" description="Disordered" evidence="2">
    <location>
        <begin position="1"/>
        <end position="23"/>
    </location>
</feature>
<dbReference type="GO" id="GO:0005634">
    <property type="term" value="C:nucleus"/>
    <property type="evidence" value="ECO:0007669"/>
    <property type="project" value="TreeGrafter"/>
</dbReference>
<name>A0A9P7VB26_9ASCO</name>
<dbReference type="GO" id="GO:0006361">
    <property type="term" value="P:transcription initiation at RNA polymerase I promoter"/>
    <property type="evidence" value="ECO:0007669"/>
    <property type="project" value="InterPro"/>
</dbReference>
<feature type="compositionally biased region" description="Acidic residues" evidence="2">
    <location>
        <begin position="275"/>
        <end position="284"/>
    </location>
</feature>
<feature type="compositionally biased region" description="Acidic residues" evidence="2">
    <location>
        <begin position="660"/>
        <end position="688"/>
    </location>
</feature>
<dbReference type="Pfam" id="PF05327">
    <property type="entry name" value="RRN3"/>
    <property type="match status" value="1"/>
</dbReference>
<evidence type="ECO:0008006" key="5">
    <source>
        <dbReference type="Google" id="ProtNLM"/>
    </source>
</evidence>
<dbReference type="PANTHER" id="PTHR12790">
    <property type="entry name" value="TRANSCRIPTION INITIATION FACTOR IA RRN3"/>
    <property type="match status" value="1"/>
</dbReference>
<dbReference type="EMBL" id="JAHMUF010000006">
    <property type="protein sequence ID" value="KAG7194587.1"/>
    <property type="molecule type" value="Genomic_DNA"/>
</dbReference>
<reference evidence="3" key="1">
    <citation type="submission" date="2021-03" db="EMBL/GenBank/DDBJ databases">
        <authorList>
            <person name="Palmer J.M."/>
        </authorList>
    </citation>
    <scope>NUCLEOTIDE SEQUENCE</scope>
    <source>
        <strain evidence="3">ARV_011</strain>
    </source>
</reference>
<dbReference type="PANTHER" id="PTHR12790:SF0">
    <property type="entry name" value="RNA POLYMERASE I-SPECIFIC TRANSCRIPTION INITIATION FACTOR RRN3-RELATED"/>
    <property type="match status" value="1"/>
</dbReference>
<evidence type="ECO:0000256" key="1">
    <source>
        <dbReference type="ARBA" id="ARBA00010098"/>
    </source>
</evidence>